<evidence type="ECO:0000256" key="1">
    <source>
        <dbReference type="ARBA" id="ARBA00022723"/>
    </source>
</evidence>
<feature type="region of interest" description="Disordered" evidence="5">
    <location>
        <begin position="188"/>
        <end position="290"/>
    </location>
</feature>
<dbReference type="SUPFAM" id="SSF161219">
    <property type="entry name" value="CHY zinc finger-like"/>
    <property type="match status" value="1"/>
</dbReference>
<evidence type="ECO:0000256" key="2">
    <source>
        <dbReference type="ARBA" id="ARBA00022771"/>
    </source>
</evidence>
<dbReference type="Proteomes" id="UP000075714">
    <property type="component" value="Unassembled WGS sequence"/>
</dbReference>
<feature type="compositionally biased region" description="Basic and acidic residues" evidence="5">
    <location>
        <begin position="580"/>
        <end position="592"/>
    </location>
</feature>
<dbReference type="STRING" id="33097.A0A150G4M6"/>
<feature type="domain" description="CHY-type" evidence="6">
    <location>
        <begin position="488"/>
        <end position="556"/>
    </location>
</feature>
<dbReference type="GO" id="GO:0008270">
    <property type="term" value="F:zinc ion binding"/>
    <property type="evidence" value="ECO:0007669"/>
    <property type="project" value="UniProtKB-KW"/>
</dbReference>
<dbReference type="AlphaFoldDB" id="A0A150G4M6"/>
<evidence type="ECO:0000313" key="7">
    <source>
        <dbReference type="EMBL" id="KXZ44807.1"/>
    </source>
</evidence>
<dbReference type="Pfam" id="PF05495">
    <property type="entry name" value="zf-CHY"/>
    <property type="match status" value="1"/>
</dbReference>
<organism evidence="7 8">
    <name type="scientific">Gonium pectorale</name>
    <name type="common">Green alga</name>
    <dbReference type="NCBI Taxonomy" id="33097"/>
    <lineage>
        <taxon>Eukaryota</taxon>
        <taxon>Viridiplantae</taxon>
        <taxon>Chlorophyta</taxon>
        <taxon>core chlorophytes</taxon>
        <taxon>Chlorophyceae</taxon>
        <taxon>CS clade</taxon>
        <taxon>Chlamydomonadales</taxon>
        <taxon>Volvocaceae</taxon>
        <taxon>Gonium</taxon>
    </lineage>
</organism>
<feature type="region of interest" description="Disordered" evidence="5">
    <location>
        <begin position="563"/>
        <end position="623"/>
    </location>
</feature>
<evidence type="ECO:0000256" key="3">
    <source>
        <dbReference type="ARBA" id="ARBA00022833"/>
    </source>
</evidence>
<dbReference type="PROSITE" id="PS51266">
    <property type="entry name" value="ZF_CHY"/>
    <property type="match status" value="1"/>
</dbReference>
<accession>A0A150G4M6</accession>
<evidence type="ECO:0000256" key="5">
    <source>
        <dbReference type="SAM" id="MobiDB-lite"/>
    </source>
</evidence>
<proteinExistence type="predicted"/>
<feature type="compositionally biased region" description="Gly residues" evidence="5">
    <location>
        <begin position="469"/>
        <end position="482"/>
    </location>
</feature>
<feature type="compositionally biased region" description="Basic and acidic residues" evidence="5">
    <location>
        <begin position="188"/>
        <end position="201"/>
    </location>
</feature>
<feature type="region of interest" description="Disordered" evidence="5">
    <location>
        <begin position="446"/>
        <end position="482"/>
    </location>
</feature>
<comment type="caution">
    <text evidence="7">The sequence shown here is derived from an EMBL/GenBank/DDBJ whole genome shotgun (WGS) entry which is preliminary data.</text>
</comment>
<feature type="compositionally biased region" description="Gly residues" evidence="5">
    <location>
        <begin position="446"/>
        <end position="455"/>
    </location>
</feature>
<reference evidence="8" key="1">
    <citation type="journal article" date="2016" name="Nat. Commun.">
        <title>The Gonium pectorale genome demonstrates co-option of cell cycle regulation during the evolution of multicellularity.</title>
        <authorList>
            <person name="Hanschen E.R."/>
            <person name="Marriage T.N."/>
            <person name="Ferris P.J."/>
            <person name="Hamaji T."/>
            <person name="Toyoda A."/>
            <person name="Fujiyama A."/>
            <person name="Neme R."/>
            <person name="Noguchi H."/>
            <person name="Minakuchi Y."/>
            <person name="Suzuki M."/>
            <person name="Kawai-Toyooka H."/>
            <person name="Smith D.R."/>
            <person name="Sparks H."/>
            <person name="Anderson J."/>
            <person name="Bakaric R."/>
            <person name="Luria V."/>
            <person name="Karger A."/>
            <person name="Kirschner M.W."/>
            <person name="Durand P.M."/>
            <person name="Michod R.E."/>
            <person name="Nozaki H."/>
            <person name="Olson B.J."/>
        </authorList>
    </citation>
    <scope>NUCLEOTIDE SEQUENCE [LARGE SCALE GENOMIC DNA]</scope>
    <source>
        <strain evidence="8">NIES-2863</strain>
    </source>
</reference>
<protein>
    <recommendedName>
        <fullName evidence="6">CHY-type domain-containing protein</fullName>
    </recommendedName>
</protein>
<sequence length="623" mass="64138">MATGAQLDREQLVALQVRFGVALKELTYISKRYSQVFSAKIHNEGAGGGAASSAAASACLLRRGCLTTFELELLPTDPDWDLPAVRVVGQLMPVAEDLFLPSLGVHMAARLPQRLRAALEASMADQLAAEASVAVAAAAEAVKETASAAAAEEAVEAPEGTVLLPLGALRNTFRNIENYAGAIARAASEVERHGRDVERHGGGRGGSGSGDDGSDFSEGDDDGGLYDDDGYGDGSHRRERGAAEPARTQGGNDSASGDSDYSGDSGGEGEEGPHDEVRFSGGAAASGGGEGRDAPAAFAVVFEGLQLDNLAVVEALRASFEIACARCGTRATAVVASGAVAGGGGGGQHAAASGSCARCTAPWCLTMRPHFLHATSNSLCVVKPQGCRPMDLLPSMMAGQCSECNAVMSLRDVQVGLPFTRTCSSCHKELLLSVAAVSFVPRGPPRGGATAGGAASGAAAARRRHRADAGGGGAGGGAGGGVLRQGQPLPGLGTCKHYRHSYRWLRFPCCGMRFACDLCHEEAVPDGHAVRWAQRMVCGFCSTEQPVDLACRACGRRLAGSAANPSGRRTRFWEGGTGCRDPRRLDRNDPHKWKGRNKTVSAKASRVGPKPWSGKAVGGGGGS</sequence>
<dbReference type="InterPro" id="IPR037274">
    <property type="entry name" value="Znf_CHY_sf"/>
</dbReference>
<dbReference type="OrthoDB" id="10253329at2759"/>
<feature type="compositionally biased region" description="Acidic residues" evidence="5">
    <location>
        <begin position="212"/>
        <end position="231"/>
    </location>
</feature>
<keyword evidence="8" id="KW-1185">Reference proteome</keyword>
<keyword evidence="2 4" id="KW-0863">Zinc-finger</keyword>
<evidence type="ECO:0000313" key="8">
    <source>
        <dbReference type="Proteomes" id="UP000075714"/>
    </source>
</evidence>
<keyword evidence="3" id="KW-0862">Zinc</keyword>
<evidence type="ECO:0000256" key="4">
    <source>
        <dbReference type="PROSITE-ProRule" id="PRU00601"/>
    </source>
</evidence>
<gene>
    <name evidence="7" type="ORF">GPECTOR_62g922</name>
</gene>
<name>A0A150G4M6_GONPE</name>
<keyword evidence="1" id="KW-0479">Metal-binding</keyword>
<feature type="compositionally biased region" description="Low complexity" evidence="5">
    <location>
        <begin position="250"/>
        <end position="263"/>
    </location>
</feature>
<dbReference type="EMBL" id="LSYV01000063">
    <property type="protein sequence ID" value="KXZ44807.1"/>
    <property type="molecule type" value="Genomic_DNA"/>
</dbReference>
<evidence type="ECO:0000259" key="6">
    <source>
        <dbReference type="PROSITE" id="PS51266"/>
    </source>
</evidence>
<dbReference type="InterPro" id="IPR008913">
    <property type="entry name" value="Znf_CHY"/>
</dbReference>